<dbReference type="InterPro" id="IPR041796">
    <property type="entry name" value="Mre11_N"/>
</dbReference>
<dbReference type="GO" id="GO:0004527">
    <property type="term" value="F:exonuclease activity"/>
    <property type="evidence" value="ECO:0007669"/>
    <property type="project" value="UniProtKB-KW"/>
</dbReference>
<dbReference type="InterPro" id="IPR014576">
    <property type="entry name" value="Pesterase_YhaO"/>
</dbReference>
<dbReference type="CDD" id="cd00840">
    <property type="entry name" value="MPP_Mre11_N"/>
    <property type="match status" value="1"/>
</dbReference>
<accession>A0A7C3SJ16</accession>
<keyword evidence="3" id="KW-0269">Exonuclease</keyword>
<dbReference type="PANTHER" id="PTHR30337:SF7">
    <property type="entry name" value="PHOSPHOESTERASE"/>
    <property type="match status" value="1"/>
</dbReference>
<sequence length="424" mass="47853">MGSSLWFKFVHCADLHLDSPFEGLNALEPEIARVLRRATFQAFENIIDLAIREQADFLIVAGDIYDSANRSLYAQIRFREALRRAAEAGLQCFLAHGNHDPLSGWDAQLSLPGAVYRFGGKEVECYAARRGPEVLAHLYGISYPVREVKENLIPRFPEKGDSPFAIGVLHSNVGGDPHHDNYAPCSLGDLQSRRLNYWALGHIHQARILRETDPCVVYPGTPQGRSAREPEARGCFLVRVDQAGGVHPEFIATDVVRWYGEEVDIGDLPTLDALLDELLRRKEDIRRKAAGRGAIWRLSLRGRGGLHARLRKLDLERELAQPLREEELGRPEFVWLESVRLGTRPPVDLAQRRRVQDFVGDVLRAAEAIRNAENCRDLLEEVISRRPEYRLLAAGLETLTREDWLGILDEAETRVLDLLLGEEG</sequence>
<proteinExistence type="predicted"/>
<dbReference type="EMBL" id="DTHB01000043">
    <property type="protein sequence ID" value="HGB14841.1"/>
    <property type="molecule type" value="Genomic_DNA"/>
</dbReference>
<dbReference type="SUPFAM" id="SSF56300">
    <property type="entry name" value="Metallo-dependent phosphatases"/>
    <property type="match status" value="1"/>
</dbReference>
<dbReference type="InterPro" id="IPR050535">
    <property type="entry name" value="DNA_Repair-Maintenance_Comp"/>
</dbReference>
<gene>
    <name evidence="3" type="ORF">ENV62_06365</name>
</gene>
<name>A0A7C3SJ16_9BACT</name>
<dbReference type="InterPro" id="IPR029052">
    <property type="entry name" value="Metallo-depent_PP-like"/>
</dbReference>
<protein>
    <submittedName>
        <fullName evidence="3">DNA repair exonuclease</fullName>
    </submittedName>
</protein>
<keyword evidence="3" id="KW-0540">Nuclease</keyword>
<organism evidence="3">
    <name type="scientific">Desulfobacca acetoxidans</name>
    <dbReference type="NCBI Taxonomy" id="60893"/>
    <lineage>
        <taxon>Bacteria</taxon>
        <taxon>Pseudomonadati</taxon>
        <taxon>Thermodesulfobacteriota</taxon>
        <taxon>Desulfobaccia</taxon>
        <taxon>Desulfobaccales</taxon>
        <taxon>Desulfobaccaceae</taxon>
        <taxon>Desulfobacca</taxon>
    </lineage>
</organism>
<dbReference type="PIRSF" id="PIRSF033091">
    <property type="entry name" value="Pesterase_YhaO"/>
    <property type="match status" value="1"/>
</dbReference>
<dbReference type="AlphaFoldDB" id="A0A7C3SJ16"/>
<keyword evidence="1" id="KW-0378">Hydrolase</keyword>
<evidence type="ECO:0000256" key="1">
    <source>
        <dbReference type="ARBA" id="ARBA00022801"/>
    </source>
</evidence>
<dbReference type="Pfam" id="PF00149">
    <property type="entry name" value="Metallophos"/>
    <property type="match status" value="1"/>
</dbReference>
<dbReference type="Gene3D" id="3.60.21.10">
    <property type="match status" value="1"/>
</dbReference>
<dbReference type="PANTHER" id="PTHR30337">
    <property type="entry name" value="COMPONENT OF ATP-DEPENDENT DSDNA EXONUCLEASE"/>
    <property type="match status" value="1"/>
</dbReference>
<dbReference type="InterPro" id="IPR004843">
    <property type="entry name" value="Calcineurin-like_PHP"/>
</dbReference>
<evidence type="ECO:0000259" key="2">
    <source>
        <dbReference type="Pfam" id="PF00149"/>
    </source>
</evidence>
<reference evidence="3" key="1">
    <citation type="journal article" date="2020" name="mSystems">
        <title>Genome- and Community-Level Interaction Insights into Carbon Utilization and Element Cycling Functions of Hydrothermarchaeota in Hydrothermal Sediment.</title>
        <authorList>
            <person name="Zhou Z."/>
            <person name="Liu Y."/>
            <person name="Xu W."/>
            <person name="Pan J."/>
            <person name="Luo Z.H."/>
            <person name="Li M."/>
        </authorList>
    </citation>
    <scope>NUCLEOTIDE SEQUENCE [LARGE SCALE GENOMIC DNA]</scope>
    <source>
        <strain evidence="3">SpSt-776</strain>
    </source>
</reference>
<evidence type="ECO:0000313" key="3">
    <source>
        <dbReference type="EMBL" id="HGB14841.1"/>
    </source>
</evidence>
<comment type="caution">
    <text evidence="3">The sequence shown here is derived from an EMBL/GenBank/DDBJ whole genome shotgun (WGS) entry which is preliminary data.</text>
</comment>
<feature type="domain" description="Calcineurin-like phosphoesterase" evidence="2">
    <location>
        <begin position="7"/>
        <end position="205"/>
    </location>
</feature>